<dbReference type="Proteomes" id="UP000267223">
    <property type="component" value="Unassembled WGS sequence"/>
</dbReference>
<keyword evidence="1" id="KW-0175">Coiled coil</keyword>
<reference evidence="2 3" key="1">
    <citation type="submission" date="2018-11" db="EMBL/GenBank/DDBJ databases">
        <title>Draft genome sequence of Ferruginibacter sp. BO-59.</title>
        <authorList>
            <person name="Im W.T."/>
        </authorList>
    </citation>
    <scope>NUCLEOTIDE SEQUENCE [LARGE SCALE GENOMIC DNA]</scope>
    <source>
        <strain evidence="2 3">BO-59</strain>
    </source>
</reference>
<keyword evidence="3" id="KW-1185">Reference proteome</keyword>
<feature type="coiled-coil region" evidence="1">
    <location>
        <begin position="244"/>
        <end position="271"/>
    </location>
</feature>
<accession>A0A3M9NQ41</accession>
<gene>
    <name evidence="2" type="ORF">EFY79_00860</name>
</gene>
<evidence type="ECO:0000256" key="1">
    <source>
        <dbReference type="SAM" id="Coils"/>
    </source>
</evidence>
<dbReference type="AlphaFoldDB" id="A0A3M9NQ41"/>
<evidence type="ECO:0000313" key="2">
    <source>
        <dbReference type="EMBL" id="RNI39886.1"/>
    </source>
</evidence>
<proteinExistence type="predicted"/>
<comment type="caution">
    <text evidence="2">The sequence shown here is derived from an EMBL/GenBank/DDBJ whole genome shotgun (WGS) entry which is preliminary data.</text>
</comment>
<protein>
    <submittedName>
        <fullName evidence="2">Uncharacterized protein</fullName>
    </submittedName>
</protein>
<sequence>MAPGVTKSVAIELNNAWERIGIDNVNIILDVDAEIFRLGYGEIEALTMLETKAREKGTLISHQPGVRIGLLIADEEVIVYTPTPLLIEADSKQPDHPNAIRLAALPKNIAKDLGLGPQGIIDQNIGLEKAPSKAIEKVAEELKLNPPMKFNVAKTIMVFNSRFEFVEFELKNCFISRKEVPLKSDLFGLAKGDKAYDSLRSSFKLIGKNSKISEKKLSDKKKKITDRFLIQIKGYGAVILRSKKDEFDKEIIIFKEEIKKFQNEIENKLNQEISQNKKTLIAALLPAVKRKPPERWSKFISYTDKKEKDKEIEELLNNEISDAFGSAKKLVDEMDASIVYKGITYELLNDQKFIDAATKALPTMKSFHWEKPGVLSEKQNSENK</sequence>
<name>A0A3M9NQ41_9BACT</name>
<evidence type="ECO:0000313" key="3">
    <source>
        <dbReference type="Proteomes" id="UP000267223"/>
    </source>
</evidence>
<dbReference type="EMBL" id="RJJR01000001">
    <property type="protein sequence ID" value="RNI39886.1"/>
    <property type="molecule type" value="Genomic_DNA"/>
</dbReference>
<organism evidence="2 3">
    <name type="scientific">Hanamia caeni</name>
    <dbReference type="NCBI Taxonomy" id="2294116"/>
    <lineage>
        <taxon>Bacteria</taxon>
        <taxon>Pseudomonadati</taxon>
        <taxon>Bacteroidota</taxon>
        <taxon>Chitinophagia</taxon>
        <taxon>Chitinophagales</taxon>
        <taxon>Chitinophagaceae</taxon>
        <taxon>Hanamia</taxon>
    </lineage>
</organism>